<dbReference type="InterPro" id="IPR036518">
    <property type="entry name" value="CobE/GbiG_C_sf"/>
</dbReference>
<gene>
    <name evidence="2" type="ORF">GCM10007315_28370</name>
</gene>
<evidence type="ECO:0000313" key="2">
    <source>
        <dbReference type="EMBL" id="GHC62589.1"/>
    </source>
</evidence>
<name>A0A918TTE9_9RHOB</name>
<dbReference type="InterPro" id="IPR002750">
    <property type="entry name" value="CobE/GbiG_C"/>
</dbReference>
<dbReference type="GO" id="GO:0009236">
    <property type="term" value="P:cobalamin biosynthetic process"/>
    <property type="evidence" value="ECO:0007669"/>
    <property type="project" value="InterPro"/>
</dbReference>
<comment type="caution">
    <text evidence="2">The sequence shown here is derived from an EMBL/GenBank/DDBJ whole genome shotgun (WGS) entry which is preliminary data.</text>
</comment>
<dbReference type="AlphaFoldDB" id="A0A918TTE9"/>
<feature type="domain" description="CobE/GbiG C-terminal" evidence="1">
    <location>
        <begin position="2"/>
        <end position="122"/>
    </location>
</feature>
<dbReference type="Pfam" id="PF01890">
    <property type="entry name" value="CbiG_C"/>
    <property type="match status" value="1"/>
</dbReference>
<proteinExistence type="predicted"/>
<dbReference type="Gene3D" id="3.30.420.180">
    <property type="entry name" value="CobE/GbiG C-terminal domain"/>
    <property type="match status" value="1"/>
</dbReference>
<protein>
    <recommendedName>
        <fullName evidence="1">CobE/GbiG C-terminal domain-containing protein</fullName>
    </recommendedName>
</protein>
<dbReference type="Proteomes" id="UP000638981">
    <property type="component" value="Unassembled WGS sequence"/>
</dbReference>
<reference evidence="2" key="1">
    <citation type="journal article" date="2014" name="Int. J. Syst. Evol. Microbiol.">
        <title>Complete genome sequence of Corynebacterium casei LMG S-19264T (=DSM 44701T), isolated from a smear-ripened cheese.</title>
        <authorList>
            <consortium name="US DOE Joint Genome Institute (JGI-PGF)"/>
            <person name="Walter F."/>
            <person name="Albersmeier A."/>
            <person name="Kalinowski J."/>
            <person name="Ruckert C."/>
        </authorList>
    </citation>
    <scope>NUCLEOTIDE SEQUENCE</scope>
    <source>
        <strain evidence="2">KCTC 23310</strain>
    </source>
</reference>
<evidence type="ECO:0000259" key="1">
    <source>
        <dbReference type="Pfam" id="PF01890"/>
    </source>
</evidence>
<dbReference type="EMBL" id="BMYJ01000009">
    <property type="protein sequence ID" value="GHC62589.1"/>
    <property type="molecule type" value="Genomic_DNA"/>
</dbReference>
<dbReference type="SUPFAM" id="SSF159664">
    <property type="entry name" value="CobE/GbiG C-terminal domain-like"/>
    <property type="match status" value="1"/>
</dbReference>
<keyword evidence="3" id="KW-1185">Reference proteome</keyword>
<reference evidence="2" key="2">
    <citation type="submission" date="2020-09" db="EMBL/GenBank/DDBJ databases">
        <authorList>
            <person name="Sun Q."/>
            <person name="Kim S."/>
        </authorList>
    </citation>
    <scope>NUCLEOTIDE SEQUENCE</scope>
    <source>
        <strain evidence="2">KCTC 23310</strain>
    </source>
</reference>
<evidence type="ECO:0000313" key="3">
    <source>
        <dbReference type="Proteomes" id="UP000638981"/>
    </source>
</evidence>
<accession>A0A918TTE9</accession>
<organism evidence="2 3">
    <name type="scientific">Neogemmobacter tilapiae</name>
    <dbReference type="NCBI Taxonomy" id="875041"/>
    <lineage>
        <taxon>Bacteria</taxon>
        <taxon>Pseudomonadati</taxon>
        <taxon>Pseudomonadota</taxon>
        <taxon>Alphaproteobacteria</taxon>
        <taxon>Rhodobacterales</taxon>
        <taxon>Paracoccaceae</taxon>
        <taxon>Neogemmobacter</taxon>
    </lineage>
</organism>
<dbReference type="RefSeq" id="WP_189412351.1">
    <property type="nucleotide sequence ID" value="NZ_BMYJ01000009.1"/>
</dbReference>
<sequence length="129" mass="13303">MIIAGFGFNSGATRQSFQEAVDLATAFLEVHAQEGIEALATAEDKLGYNALQHLSGEMGLPLWAIRLGDIAQAPVGKSEHSPDRYGNRRLAEAAALIGAGPGGSLIGDRMVSTDGTVTIALASGPGRNV</sequence>